<keyword evidence="2" id="KW-0479">Metal-binding</keyword>
<evidence type="ECO:0000256" key="5">
    <source>
        <dbReference type="ARBA" id="ARBA00022833"/>
    </source>
</evidence>
<evidence type="ECO:0000256" key="7">
    <source>
        <dbReference type="PROSITE-ProRule" id="PRU00042"/>
    </source>
</evidence>
<dbReference type="SUPFAM" id="SSF57667">
    <property type="entry name" value="beta-beta-alpha zinc fingers"/>
    <property type="match status" value="2"/>
</dbReference>
<dbReference type="EMBL" id="CAUEEQ010068053">
    <property type="protein sequence ID" value="CAJ0965524.1"/>
    <property type="molecule type" value="Genomic_DNA"/>
</dbReference>
<sequence>GPYSCRACRKTFPLQRMLTRHLKCHSIQKRHRCPCCGKGFNDTFDLKRHMRTHTGIRPYKCPACDKSFTQRCSLESHLRKIHGVLQSYAYRQRRSKIYVCEECGFTSPSSDTYTLHVLEVHPNNPLLSKHLRKRGAGAHRGEMGVLLHPTPCYHPNLIPTGCRQYNLDECSP</sequence>
<dbReference type="InterPro" id="IPR013087">
    <property type="entry name" value="Znf_C2H2_type"/>
</dbReference>
<keyword evidence="4 7" id="KW-0863">Zinc-finger</keyword>
<evidence type="ECO:0000256" key="3">
    <source>
        <dbReference type="ARBA" id="ARBA00022737"/>
    </source>
</evidence>
<feature type="domain" description="C2H2-type" evidence="8">
    <location>
        <begin position="31"/>
        <end position="58"/>
    </location>
</feature>
<dbReference type="Gene3D" id="3.30.160.60">
    <property type="entry name" value="Classic Zinc Finger"/>
    <property type="match status" value="2"/>
</dbReference>
<keyword evidence="5" id="KW-0862">Zinc</keyword>
<dbReference type="InterPro" id="IPR036236">
    <property type="entry name" value="Znf_C2H2_sf"/>
</dbReference>
<evidence type="ECO:0000256" key="6">
    <source>
        <dbReference type="ARBA" id="ARBA00023242"/>
    </source>
</evidence>
<organism evidence="9 10">
    <name type="scientific">Ranitomeya imitator</name>
    <name type="common">mimic poison frog</name>
    <dbReference type="NCBI Taxonomy" id="111125"/>
    <lineage>
        <taxon>Eukaryota</taxon>
        <taxon>Metazoa</taxon>
        <taxon>Chordata</taxon>
        <taxon>Craniata</taxon>
        <taxon>Vertebrata</taxon>
        <taxon>Euteleostomi</taxon>
        <taxon>Amphibia</taxon>
        <taxon>Batrachia</taxon>
        <taxon>Anura</taxon>
        <taxon>Neobatrachia</taxon>
        <taxon>Hyloidea</taxon>
        <taxon>Dendrobatidae</taxon>
        <taxon>Dendrobatinae</taxon>
        <taxon>Ranitomeya</taxon>
    </lineage>
</organism>
<dbReference type="Pfam" id="PF13465">
    <property type="entry name" value="zf-H2C2_2"/>
    <property type="match status" value="1"/>
</dbReference>
<dbReference type="PROSITE" id="PS50157">
    <property type="entry name" value="ZINC_FINGER_C2H2_2"/>
    <property type="match status" value="3"/>
</dbReference>
<dbReference type="SMART" id="SM00355">
    <property type="entry name" value="ZnF_C2H2"/>
    <property type="match status" value="4"/>
</dbReference>
<comment type="caution">
    <text evidence="9">The sequence shown here is derived from an EMBL/GenBank/DDBJ whole genome shotgun (WGS) entry which is preliminary data.</text>
</comment>
<feature type="domain" description="C2H2-type" evidence="8">
    <location>
        <begin position="3"/>
        <end position="30"/>
    </location>
</feature>
<evidence type="ECO:0000313" key="10">
    <source>
        <dbReference type="Proteomes" id="UP001176940"/>
    </source>
</evidence>
<dbReference type="PROSITE" id="PS00028">
    <property type="entry name" value="ZINC_FINGER_C2H2_1"/>
    <property type="match status" value="3"/>
</dbReference>
<evidence type="ECO:0000259" key="8">
    <source>
        <dbReference type="PROSITE" id="PS50157"/>
    </source>
</evidence>
<evidence type="ECO:0000256" key="2">
    <source>
        <dbReference type="ARBA" id="ARBA00022723"/>
    </source>
</evidence>
<evidence type="ECO:0000313" key="9">
    <source>
        <dbReference type="EMBL" id="CAJ0965524.1"/>
    </source>
</evidence>
<evidence type="ECO:0000256" key="1">
    <source>
        <dbReference type="ARBA" id="ARBA00004123"/>
    </source>
</evidence>
<protein>
    <recommendedName>
        <fullName evidence="8">C2H2-type domain-containing protein</fullName>
    </recommendedName>
</protein>
<dbReference type="PANTHER" id="PTHR10032:SF220">
    <property type="entry name" value="TRANSCRIPTION FACTOR OVO-LIKE PROTEIN 3-RELATED"/>
    <property type="match status" value="1"/>
</dbReference>
<name>A0ABN9MJI6_9NEOB</name>
<feature type="non-terminal residue" evidence="9">
    <location>
        <position position="1"/>
    </location>
</feature>
<accession>A0ABN9MJI6</accession>
<reference evidence="9" key="1">
    <citation type="submission" date="2023-07" db="EMBL/GenBank/DDBJ databases">
        <authorList>
            <person name="Stuckert A."/>
        </authorList>
    </citation>
    <scope>NUCLEOTIDE SEQUENCE</scope>
</reference>
<dbReference type="PANTHER" id="PTHR10032">
    <property type="entry name" value="ZINC FINGER PROTEIN WITH KRAB AND SCAN DOMAINS"/>
    <property type="match status" value="1"/>
</dbReference>
<keyword evidence="3" id="KW-0677">Repeat</keyword>
<feature type="domain" description="C2H2-type" evidence="8">
    <location>
        <begin position="59"/>
        <end position="82"/>
    </location>
</feature>
<proteinExistence type="predicted"/>
<dbReference type="InterPro" id="IPR027756">
    <property type="entry name" value="Ovo-like"/>
</dbReference>
<keyword evidence="10" id="KW-1185">Reference proteome</keyword>
<keyword evidence="6" id="KW-0539">Nucleus</keyword>
<dbReference type="Proteomes" id="UP001176940">
    <property type="component" value="Unassembled WGS sequence"/>
</dbReference>
<gene>
    <name evidence="9" type="ORF">RIMI_LOCUS20380162</name>
</gene>
<evidence type="ECO:0000256" key="4">
    <source>
        <dbReference type="ARBA" id="ARBA00022771"/>
    </source>
</evidence>
<comment type="subcellular location">
    <subcellularLocation>
        <location evidence="1">Nucleus</location>
    </subcellularLocation>
</comment>